<gene>
    <name evidence="2" type="ORF">LARSCL_LOCUS14313</name>
</gene>
<dbReference type="Proteomes" id="UP001497382">
    <property type="component" value="Unassembled WGS sequence"/>
</dbReference>
<evidence type="ECO:0000313" key="2">
    <source>
        <dbReference type="EMBL" id="CAL1286553.1"/>
    </source>
</evidence>
<proteinExistence type="predicted"/>
<sequence>MFFFSILDIHSLIVLFSFNPKFQECDWPKGKKEEIQKCEIEKRAKKIV</sequence>
<dbReference type="AlphaFoldDB" id="A0AAV2AR73"/>
<organism evidence="2 3">
    <name type="scientific">Larinioides sclopetarius</name>
    <dbReference type="NCBI Taxonomy" id="280406"/>
    <lineage>
        <taxon>Eukaryota</taxon>
        <taxon>Metazoa</taxon>
        <taxon>Ecdysozoa</taxon>
        <taxon>Arthropoda</taxon>
        <taxon>Chelicerata</taxon>
        <taxon>Arachnida</taxon>
        <taxon>Araneae</taxon>
        <taxon>Araneomorphae</taxon>
        <taxon>Entelegynae</taxon>
        <taxon>Araneoidea</taxon>
        <taxon>Araneidae</taxon>
        <taxon>Larinioides</taxon>
    </lineage>
</organism>
<keyword evidence="1" id="KW-0732">Signal</keyword>
<comment type="caution">
    <text evidence="2">The sequence shown here is derived from an EMBL/GenBank/DDBJ whole genome shotgun (WGS) entry which is preliminary data.</text>
</comment>
<keyword evidence="3" id="KW-1185">Reference proteome</keyword>
<accession>A0AAV2AR73</accession>
<reference evidence="2 3" key="1">
    <citation type="submission" date="2024-04" db="EMBL/GenBank/DDBJ databases">
        <authorList>
            <person name="Rising A."/>
            <person name="Reimegard J."/>
            <person name="Sonavane S."/>
            <person name="Akerstrom W."/>
            <person name="Nylinder S."/>
            <person name="Hedman E."/>
            <person name="Kallberg Y."/>
        </authorList>
    </citation>
    <scope>NUCLEOTIDE SEQUENCE [LARGE SCALE GENOMIC DNA]</scope>
</reference>
<protein>
    <submittedName>
        <fullName evidence="2">Uncharacterized protein</fullName>
    </submittedName>
</protein>
<feature type="signal peptide" evidence="1">
    <location>
        <begin position="1"/>
        <end position="17"/>
    </location>
</feature>
<feature type="chain" id="PRO_5043505916" evidence="1">
    <location>
        <begin position="18"/>
        <end position="48"/>
    </location>
</feature>
<evidence type="ECO:0000256" key="1">
    <source>
        <dbReference type="SAM" id="SignalP"/>
    </source>
</evidence>
<evidence type="ECO:0000313" key="3">
    <source>
        <dbReference type="Proteomes" id="UP001497382"/>
    </source>
</evidence>
<name>A0AAV2AR73_9ARAC</name>
<dbReference type="EMBL" id="CAXIEN010000205">
    <property type="protein sequence ID" value="CAL1286553.1"/>
    <property type="molecule type" value="Genomic_DNA"/>
</dbReference>